<dbReference type="AlphaFoldDB" id="A0A0K9PZQ8"/>
<proteinExistence type="predicted"/>
<dbReference type="Pfam" id="PF06075">
    <property type="entry name" value="DUF936"/>
    <property type="match status" value="1"/>
</dbReference>
<evidence type="ECO:0000259" key="3">
    <source>
        <dbReference type="Pfam" id="PF21647"/>
    </source>
</evidence>
<evidence type="ECO:0000256" key="1">
    <source>
        <dbReference type="SAM" id="MobiDB-lite"/>
    </source>
</evidence>
<dbReference type="PANTHER" id="PTHR31928">
    <property type="entry name" value="EXPRESSED PROTEIN"/>
    <property type="match status" value="1"/>
</dbReference>
<name>A0A0K9PZQ8_ZOSMR</name>
<evidence type="ECO:0000259" key="2">
    <source>
        <dbReference type="Pfam" id="PF06075"/>
    </source>
</evidence>
<evidence type="ECO:0000313" key="5">
    <source>
        <dbReference type="Proteomes" id="UP000036987"/>
    </source>
</evidence>
<sequence>MPNLKKGILIQLLNNNTATSAVKVSGRRHGSFLLQVISIVPELSGQDLFPNKGFYLKVSDSSHATFVSLSDEDADLILSNKIRLSQFIRVDHLELSSSSLPILRGVRPVPLGRRPCIIGSPVDIFITPDSPPPPFSSSSSSSSLSSSSATTTSTKEASSPNSGLPNPPSSEKIKKKLTTAVTRGGDTIDVKGHPKQKLGHLKNSTSPDFAGSSNLPRDYVVVSGSRSPIDRIRSGIRKCWKISDSMASKPVTREPVRKSNVLKIDPQELVKIDPSIIKWTDANDSWSSVSPSLFKLSKEVLRQRDTAQLAAIVAMKQASAAENLIRCLSFFTDLKNTVGEDDPGSTVEQFMDFHENLKHANSIVESLLSQSSSSSSTISDKNKSARLWAKSSITTDLNPFTVCAKCTSTSSSLEAPKNVNNKKSHAKEFGFPTTLLRRAKPQLPTPTRSENSLREATELGKGLKEHSRNWFLEFVDRFLSTEAVVCRTSDKDQLIGLLSRVKKVNDWLGEVGEEDRKGGGGVLTKTIEQLRDKAYKYLLKNVELCH</sequence>
<dbReference type="PANTHER" id="PTHR31928:SF4">
    <property type="entry name" value="OS08G0541500 PROTEIN"/>
    <property type="match status" value="1"/>
</dbReference>
<dbReference type="OrthoDB" id="773154at2759"/>
<dbReference type="Pfam" id="PF21647">
    <property type="entry name" value="DUF6857"/>
    <property type="match status" value="1"/>
</dbReference>
<dbReference type="EMBL" id="LFYR01000277">
    <property type="protein sequence ID" value="KMZ74553.1"/>
    <property type="molecule type" value="Genomic_DNA"/>
</dbReference>
<comment type="caution">
    <text evidence="4">The sequence shown here is derived from an EMBL/GenBank/DDBJ whole genome shotgun (WGS) entry which is preliminary data.</text>
</comment>
<gene>
    <name evidence="4" type="ORF">ZOSMA_125G00160</name>
</gene>
<reference evidence="5" key="1">
    <citation type="journal article" date="2016" name="Nature">
        <title>The genome of the seagrass Zostera marina reveals angiosperm adaptation to the sea.</title>
        <authorList>
            <person name="Olsen J.L."/>
            <person name="Rouze P."/>
            <person name="Verhelst B."/>
            <person name="Lin Y.-C."/>
            <person name="Bayer T."/>
            <person name="Collen J."/>
            <person name="Dattolo E."/>
            <person name="De Paoli E."/>
            <person name="Dittami S."/>
            <person name="Maumus F."/>
            <person name="Michel G."/>
            <person name="Kersting A."/>
            <person name="Lauritano C."/>
            <person name="Lohaus R."/>
            <person name="Toepel M."/>
            <person name="Tonon T."/>
            <person name="Vanneste K."/>
            <person name="Amirebrahimi M."/>
            <person name="Brakel J."/>
            <person name="Bostroem C."/>
            <person name="Chovatia M."/>
            <person name="Grimwood J."/>
            <person name="Jenkins J.W."/>
            <person name="Jueterbock A."/>
            <person name="Mraz A."/>
            <person name="Stam W.T."/>
            <person name="Tice H."/>
            <person name="Bornberg-Bauer E."/>
            <person name="Green P.J."/>
            <person name="Pearson G.A."/>
            <person name="Procaccini G."/>
            <person name="Duarte C.M."/>
            <person name="Schmutz J."/>
            <person name="Reusch T.B.H."/>
            <person name="Van de Peer Y."/>
        </authorList>
    </citation>
    <scope>NUCLEOTIDE SEQUENCE [LARGE SCALE GENOMIC DNA]</scope>
    <source>
        <strain evidence="5">cv. Finnish</strain>
    </source>
</reference>
<dbReference type="InterPro" id="IPR010341">
    <property type="entry name" value="DUF936_pln"/>
</dbReference>
<evidence type="ECO:0008006" key="6">
    <source>
        <dbReference type="Google" id="ProtNLM"/>
    </source>
</evidence>
<feature type="region of interest" description="Disordered" evidence="1">
    <location>
        <begin position="128"/>
        <end position="210"/>
    </location>
</feature>
<feature type="domain" description="DUF936" evidence="2">
    <location>
        <begin position="4"/>
        <end position="124"/>
    </location>
</feature>
<feature type="compositionally biased region" description="Low complexity" evidence="1">
    <location>
        <begin position="136"/>
        <end position="164"/>
    </location>
</feature>
<accession>A0A0K9PZQ8</accession>
<dbReference type="InterPro" id="IPR048297">
    <property type="entry name" value="DUF936_dom_pln"/>
</dbReference>
<dbReference type="Proteomes" id="UP000036987">
    <property type="component" value="Unassembled WGS sequence"/>
</dbReference>
<feature type="domain" description="DUF6857" evidence="3">
    <location>
        <begin position="277"/>
        <end position="544"/>
    </location>
</feature>
<organism evidence="4 5">
    <name type="scientific">Zostera marina</name>
    <name type="common">Eelgrass</name>
    <dbReference type="NCBI Taxonomy" id="29655"/>
    <lineage>
        <taxon>Eukaryota</taxon>
        <taxon>Viridiplantae</taxon>
        <taxon>Streptophyta</taxon>
        <taxon>Embryophyta</taxon>
        <taxon>Tracheophyta</taxon>
        <taxon>Spermatophyta</taxon>
        <taxon>Magnoliopsida</taxon>
        <taxon>Liliopsida</taxon>
        <taxon>Zosteraceae</taxon>
        <taxon>Zostera</taxon>
    </lineage>
</organism>
<protein>
    <recommendedName>
        <fullName evidence="6">DUF936 family protein</fullName>
    </recommendedName>
</protein>
<keyword evidence="5" id="KW-1185">Reference proteome</keyword>
<dbReference type="InterPro" id="IPR049172">
    <property type="entry name" value="DUF6857_pln"/>
</dbReference>
<evidence type="ECO:0000313" key="4">
    <source>
        <dbReference type="EMBL" id="KMZ74553.1"/>
    </source>
</evidence>